<evidence type="ECO:0000313" key="1">
    <source>
        <dbReference type="EMBL" id="KAL2080202.1"/>
    </source>
</evidence>
<accession>A0ABD1IZD6</accession>
<dbReference type="EMBL" id="JBHFQA010000021">
    <property type="protein sequence ID" value="KAL2080202.1"/>
    <property type="molecule type" value="Genomic_DNA"/>
</dbReference>
<dbReference type="InterPro" id="IPR029159">
    <property type="entry name" value="CA109-like"/>
</dbReference>
<dbReference type="PANTHER" id="PTHR16234:SF5">
    <property type="entry name" value="AFG2-INTERACTING RIBOSOME MATURATION FACTOR"/>
    <property type="match status" value="1"/>
</dbReference>
<dbReference type="Pfam" id="PF15011">
    <property type="entry name" value="CA109-like"/>
    <property type="match status" value="1"/>
</dbReference>
<keyword evidence="2" id="KW-1185">Reference proteome</keyword>
<proteinExistence type="predicted"/>
<name>A0ABD1IZD6_9TELE</name>
<gene>
    <name evidence="1" type="ORF">ACEWY4_023995</name>
</gene>
<reference evidence="1 2" key="1">
    <citation type="submission" date="2024-09" db="EMBL/GenBank/DDBJ databases">
        <title>A chromosome-level genome assembly of Gray's grenadier anchovy, Coilia grayii.</title>
        <authorList>
            <person name="Fu Z."/>
        </authorList>
    </citation>
    <scope>NUCLEOTIDE SEQUENCE [LARGE SCALE GENOMIC DNA]</scope>
    <source>
        <strain evidence="1">G4</strain>
        <tissue evidence="1">Muscle</tissue>
    </source>
</reference>
<comment type="caution">
    <text evidence="1">The sequence shown here is derived from an EMBL/GenBank/DDBJ whole genome shotgun (WGS) entry which is preliminary data.</text>
</comment>
<evidence type="ECO:0000313" key="2">
    <source>
        <dbReference type="Proteomes" id="UP001591681"/>
    </source>
</evidence>
<dbReference type="Proteomes" id="UP001591681">
    <property type="component" value="Unassembled WGS sequence"/>
</dbReference>
<dbReference type="AlphaFoldDB" id="A0ABD1IZD6"/>
<organism evidence="1 2">
    <name type="scientific">Coilia grayii</name>
    <name type="common">Gray's grenadier anchovy</name>
    <dbReference type="NCBI Taxonomy" id="363190"/>
    <lineage>
        <taxon>Eukaryota</taxon>
        <taxon>Metazoa</taxon>
        <taxon>Chordata</taxon>
        <taxon>Craniata</taxon>
        <taxon>Vertebrata</taxon>
        <taxon>Euteleostomi</taxon>
        <taxon>Actinopterygii</taxon>
        <taxon>Neopterygii</taxon>
        <taxon>Teleostei</taxon>
        <taxon>Clupei</taxon>
        <taxon>Clupeiformes</taxon>
        <taxon>Clupeoidei</taxon>
        <taxon>Engraulidae</taxon>
        <taxon>Coilinae</taxon>
        <taxon>Coilia</taxon>
    </lineage>
</organism>
<sequence length="201" mass="23345">MAQTVISLCHQHLKKCFQTLEMTNKAWNLVLAECTPLISSLGNLGEQLRALDNVQLDLTPLHRFPDLKERLRFKLLQAVDVVLCKLTDKVDELQKLLKTLNNQVSTAFQFYEHNTDTLDLATCTLRSATSPSIADMLEWLQDAHNYYCSQFRRRKYLLQVLRPDDLVFMEEVSKRWESFYSADGEEHIEDTLSRVCLFVDS</sequence>
<dbReference type="PANTHER" id="PTHR16234">
    <property type="entry name" value="SIMILAR TO HYPOTHETICAL PROTEIN FLJ20508"/>
    <property type="match status" value="1"/>
</dbReference>
<protein>
    <submittedName>
        <fullName evidence="1">Uncharacterized protein</fullName>
    </submittedName>
</protein>